<keyword evidence="2" id="KW-0489">Methyltransferase</keyword>
<accession>A0A412BYP7</accession>
<gene>
    <name evidence="2" type="ORF">DWY88_11380</name>
</gene>
<dbReference type="EMBL" id="QRTJ01000023">
    <property type="protein sequence ID" value="RGQ65802.1"/>
    <property type="molecule type" value="Genomic_DNA"/>
</dbReference>
<dbReference type="AlphaFoldDB" id="A0A412BYP7"/>
<evidence type="ECO:0000313" key="2">
    <source>
        <dbReference type="EMBL" id="RGQ65802.1"/>
    </source>
</evidence>
<evidence type="ECO:0000256" key="1">
    <source>
        <dbReference type="SAM" id="MobiDB-lite"/>
    </source>
</evidence>
<name>A0A412BYP7_MEDGN</name>
<feature type="region of interest" description="Disordered" evidence="1">
    <location>
        <begin position="1"/>
        <end position="20"/>
    </location>
</feature>
<dbReference type="GO" id="GO:0032259">
    <property type="term" value="P:methylation"/>
    <property type="evidence" value="ECO:0007669"/>
    <property type="project" value="UniProtKB-KW"/>
</dbReference>
<keyword evidence="2" id="KW-0808">Transferase</keyword>
<comment type="caution">
    <text evidence="2">The sequence shown here is derived from an EMBL/GenBank/DDBJ whole genome shotgun (WGS) entry which is preliminary data.</text>
</comment>
<dbReference type="Proteomes" id="UP000286137">
    <property type="component" value="Unassembled WGS sequence"/>
</dbReference>
<organism evidence="2 3">
    <name type="scientific">Mediterraneibacter gnavus</name>
    <name type="common">Ruminococcus gnavus</name>
    <dbReference type="NCBI Taxonomy" id="33038"/>
    <lineage>
        <taxon>Bacteria</taxon>
        <taxon>Bacillati</taxon>
        <taxon>Bacillota</taxon>
        <taxon>Clostridia</taxon>
        <taxon>Lachnospirales</taxon>
        <taxon>Lachnospiraceae</taxon>
        <taxon>Mediterraneibacter</taxon>
    </lineage>
</organism>
<proteinExistence type="predicted"/>
<dbReference type="GO" id="GO:0008168">
    <property type="term" value="F:methyltransferase activity"/>
    <property type="evidence" value="ECO:0007669"/>
    <property type="project" value="UniProtKB-KW"/>
</dbReference>
<evidence type="ECO:0000313" key="3">
    <source>
        <dbReference type="Proteomes" id="UP000286137"/>
    </source>
</evidence>
<protein>
    <submittedName>
        <fullName evidence="2">SAM-dependent methyltransferase</fullName>
    </submittedName>
</protein>
<reference evidence="2 3" key="1">
    <citation type="submission" date="2018-08" db="EMBL/GenBank/DDBJ databases">
        <title>A genome reference for cultivated species of the human gut microbiota.</title>
        <authorList>
            <person name="Zou Y."/>
            <person name="Xue W."/>
            <person name="Luo G."/>
        </authorList>
    </citation>
    <scope>NUCLEOTIDE SEQUENCE [LARGE SCALE GENOMIC DNA]</scope>
    <source>
        <strain evidence="2 3">AF27-4BH</strain>
    </source>
</reference>
<sequence>RQNHPPIPAFVIRIKEERGE</sequence>
<feature type="non-terminal residue" evidence="2">
    <location>
        <position position="1"/>
    </location>
</feature>